<dbReference type="Proteomes" id="UP001172680">
    <property type="component" value="Unassembled WGS sequence"/>
</dbReference>
<name>A0ACC2ZPY7_9PEZI</name>
<gene>
    <name evidence="1" type="ORF">H2199_000310</name>
</gene>
<evidence type="ECO:0000313" key="1">
    <source>
        <dbReference type="EMBL" id="KAJ9649534.1"/>
    </source>
</evidence>
<proteinExistence type="predicted"/>
<evidence type="ECO:0000313" key="2">
    <source>
        <dbReference type="Proteomes" id="UP001172680"/>
    </source>
</evidence>
<accession>A0ACC2ZPY7</accession>
<reference evidence="1" key="1">
    <citation type="submission" date="2022-10" db="EMBL/GenBank/DDBJ databases">
        <title>Culturing micro-colonial fungi from biological soil crusts in the Mojave desert and describing Neophaeococcomyces mojavensis, and introducing the new genera and species Taxawa tesnikishii.</title>
        <authorList>
            <person name="Kurbessoian T."/>
            <person name="Stajich J.E."/>
        </authorList>
    </citation>
    <scope>NUCLEOTIDE SEQUENCE</scope>
    <source>
        <strain evidence="1">JES_115</strain>
    </source>
</reference>
<keyword evidence="2" id="KW-1185">Reference proteome</keyword>
<dbReference type="EMBL" id="JAPDRP010000001">
    <property type="protein sequence ID" value="KAJ9649534.1"/>
    <property type="molecule type" value="Genomic_DNA"/>
</dbReference>
<comment type="caution">
    <text evidence="1">The sequence shown here is derived from an EMBL/GenBank/DDBJ whole genome shotgun (WGS) entry which is preliminary data.</text>
</comment>
<protein>
    <submittedName>
        <fullName evidence="1">Uncharacterized protein</fullName>
    </submittedName>
</protein>
<organism evidence="1 2">
    <name type="scientific">Coniosporium tulheliwenetii</name>
    <dbReference type="NCBI Taxonomy" id="3383036"/>
    <lineage>
        <taxon>Eukaryota</taxon>
        <taxon>Fungi</taxon>
        <taxon>Dikarya</taxon>
        <taxon>Ascomycota</taxon>
        <taxon>Pezizomycotina</taxon>
        <taxon>Dothideomycetes</taxon>
        <taxon>Dothideomycetes incertae sedis</taxon>
        <taxon>Coniosporium</taxon>
    </lineage>
</organism>
<sequence>MPSRADSSLKPLGFDPRAMLLTPSKTPRKRPAESEAALNSTARVLFPTRKGNHFSLTLSSYEELDGGAASSSKIQIYTDSKERVPSVGDEEENPFLSKNAKPRRIKAKTSFTKRRKSAEERAEEMEEAARNDEGMIYPRQENLPPFRSPPTSGPTNAADDSDAQSDDSIRRKAGASSRRLFTRSTIQPRLLFPNESQRHDREAVDEEDEEAATDIELPVPVPTPRRSTRYQLRQEMEEEVLATPPATGRATRSATRKETAEHETPPMADTSELQQPEDTPLLMPMHATRSKKASPFDSWRRTKQGSKAAPKGTKRQAEPMERGEASGKRVRSGMHLDS</sequence>